<dbReference type="PANTHER" id="PTHR43179:SF7">
    <property type="entry name" value="RHAMNOSYLTRANSFERASE WBBL"/>
    <property type="match status" value="1"/>
</dbReference>
<dbReference type="InterPro" id="IPR001173">
    <property type="entry name" value="Glyco_trans_2-like"/>
</dbReference>
<dbReference type="SUPFAM" id="SSF53448">
    <property type="entry name" value="Nucleotide-diphospho-sugar transferases"/>
    <property type="match status" value="1"/>
</dbReference>
<dbReference type="PANTHER" id="PTHR43179">
    <property type="entry name" value="RHAMNOSYLTRANSFERASE WBBL"/>
    <property type="match status" value="1"/>
</dbReference>
<dbReference type="Gene3D" id="3.90.550.10">
    <property type="entry name" value="Spore Coat Polysaccharide Biosynthesis Protein SpsA, Chain A"/>
    <property type="match status" value="1"/>
</dbReference>
<dbReference type="SUPFAM" id="SSF53335">
    <property type="entry name" value="S-adenosyl-L-methionine-dependent methyltransferases"/>
    <property type="match status" value="1"/>
</dbReference>
<dbReference type="EC" id="2.4.-.-" evidence="4"/>
<dbReference type="CDD" id="cd02440">
    <property type="entry name" value="AdoMet_MTases"/>
    <property type="match status" value="1"/>
</dbReference>
<dbReference type="Gene3D" id="3.40.50.150">
    <property type="entry name" value="Vaccinia Virus protein VP39"/>
    <property type="match status" value="1"/>
</dbReference>
<sequence>MTRIFDPSTSLGHYTFDEKSNCWQPAGLGTEWSYSDGDAVEDNLYRLVAGCTDRSVQSLELSHCITDWPTKYYFSPRRANLLRPLAELLSGDVLEVGAGCGAITRYLGETARNVVALEPAPRRARVAKKRCENLANVHLVVENLEAFRTEARFDAVTLIGVLEYAERFSDRPDAAAHWLACARNLLKPGGVLLVAIENQLGLKYFAGAPEDHLGRPMLGLEEVYAGSGARTYGRGELEEMMRRVGFADIAVALPFPDYKLPTSIWFSKDGKAAEGFDNGAALAAASVTRDPQIGRPPLFAVDRVWNVVARNGLLPEMANSFLFVAHMQTTDALFGSKNCDVAGYHLSTERDRPFAKVTRFELRDRKPWVSRSFLIPGLAREADGFECAPKDELYVAGRALTDSLYEMLLHDGWQIGSVGPWLRRWLEAVARHVGLEPEALVSSEYNAEMLLPGDVIDLVPHNLMEAADGSLRFIDLEWRSAEPVALGYLVFRGLLEVVSSCVSVARPYDERHLYLMHFITDAMRECGGMLVPSVADIERYIALERRFQCAASGRPAALEYKLLVEAKMPVTSTSTVEGPLVTSLVEAREVREQLSDLLSHHDALLAEHEKVAAWAKGLDQELLEDRARHAALVVEHEEVARWASGLDEQVLRAANSLDELIAHAEQDGKLDAGILGAYLLELVTLRRDYGLLKRKNQRTVDEMDDVRVQLAKSEDQNTKLLLRMEDAETQLQRALAGEQDALARVESLQHQERALQFDLARLRHLMANMEVGQAAERNAAMQREKGIVERENEASQREKDWAHREMISIETQHKPAEAALSGAQSSSELIGAENRVRALETEVQLAREAYDIVVKSQSWRMTKPLRFAMRIMRGDWNAVAASVRGKSWVQSPILNVVRNPAKRFLMQRDAASPAPPEGLLMHTQDDPARLLEGVAFQIFDAPEVSIIIPAYGRLDHTAACVKSIYANLPNASIEVLVVEDASGDEQIGALSQVPGLRYSENPINLGFLRSCNHAASLARGRYIYFLNNDTEVTEGWLDALVNTAKSWPECGLVGSKLIYPDGRLQEAGGIVWKDASAWNYGRLDDPSRSIYNYTREVDYISGASIMIEKALFDSFGGFDELYLPAYFEDTDLAFKVRASGRKVVYEPRSVVVHYEGISHGTDTGGGIKAFQVDNQKKFYERWKDVLERDHLENADRPFLARDRSHLKKVILVIDHYIPQPDRDAGSRAMFQLLKLLAVRGYSVKFWPENMWHDAHYARGLQNAGVDVMYGSEYVGGFGKWISEHGANIDAVIFSRPHISASFIDAVSAHSRATRLYYGHDIHYLRLAEQMKVEPSSVIEAEMDRFRSLEEMLWTRMDGIYYPSELESEYVKAWARERNIKAAIRTVPLYAYDGVFAGAQDDLALRHDILFVAGFGHPPNADAAEWLIHNVIPLVRAKQPNVHVTLAGSSPTDRVKALESSNVTVTGFISDEALEMLYKQSRVAVAPLRFGGGMKGKVLEAMQKGLPMVTTPTGMQGLSDAFSFVYATDDATTFAEYILKLLKDDEDWLTRSVAAQSFILRKFSSDTVFFALSNELPPASGSH</sequence>
<proteinExistence type="predicted"/>
<dbReference type="CDD" id="cd04186">
    <property type="entry name" value="GT_2_like_c"/>
    <property type="match status" value="1"/>
</dbReference>
<dbReference type="InterPro" id="IPR013217">
    <property type="entry name" value="Methyltransf_12"/>
</dbReference>
<dbReference type="Gene3D" id="3.40.50.2000">
    <property type="entry name" value="Glycogen Phosphorylase B"/>
    <property type="match status" value="1"/>
</dbReference>
<evidence type="ECO:0000313" key="5">
    <source>
        <dbReference type="Proteomes" id="UP001430544"/>
    </source>
</evidence>
<keyword evidence="5" id="KW-1185">Reference proteome</keyword>
<evidence type="ECO:0000256" key="1">
    <source>
        <dbReference type="SAM" id="Coils"/>
    </source>
</evidence>
<dbReference type="RefSeq" id="WP_081375703.1">
    <property type="nucleotide sequence ID" value="NZ_CP018470.1"/>
</dbReference>
<dbReference type="InterPro" id="IPR029063">
    <property type="entry name" value="SAM-dependent_MTases_sf"/>
</dbReference>
<protein>
    <submittedName>
        <fullName evidence="4">Glycosyltransferase</fullName>
        <ecNumber evidence="4">2.4.-.-</ecNumber>
    </submittedName>
</protein>
<feature type="domain" description="Methyltransferase type 12" evidence="3">
    <location>
        <begin position="94"/>
        <end position="192"/>
    </location>
</feature>
<name>A0ABS8LEL6_9XANT</name>
<comment type="caution">
    <text evidence="4">The sequence shown here is derived from an EMBL/GenBank/DDBJ whole genome shotgun (WGS) entry which is preliminary data.</text>
</comment>
<organism evidence="4 5">
    <name type="scientific">Xanthomonas vesicatoria</name>
    <dbReference type="NCBI Taxonomy" id="56460"/>
    <lineage>
        <taxon>Bacteria</taxon>
        <taxon>Pseudomonadati</taxon>
        <taxon>Pseudomonadota</taxon>
        <taxon>Gammaproteobacteria</taxon>
        <taxon>Lysobacterales</taxon>
        <taxon>Lysobacteraceae</taxon>
        <taxon>Xanthomonas</taxon>
    </lineage>
</organism>
<evidence type="ECO:0000313" key="4">
    <source>
        <dbReference type="EMBL" id="MCC8624186.1"/>
    </source>
</evidence>
<dbReference type="CDD" id="cd03801">
    <property type="entry name" value="GT4_PimA-like"/>
    <property type="match status" value="1"/>
</dbReference>
<gene>
    <name evidence="4" type="ORF">LN473_19820</name>
</gene>
<feature type="coiled-coil region" evidence="1">
    <location>
        <begin position="696"/>
        <end position="730"/>
    </location>
</feature>
<dbReference type="SUPFAM" id="SSF53756">
    <property type="entry name" value="UDP-Glycosyltransferase/glycogen phosphorylase"/>
    <property type="match status" value="1"/>
</dbReference>
<accession>A0ABS8LEL6</accession>
<dbReference type="Pfam" id="PF00535">
    <property type="entry name" value="Glycos_transf_2"/>
    <property type="match status" value="1"/>
</dbReference>
<dbReference type="Pfam" id="PF13692">
    <property type="entry name" value="Glyco_trans_1_4"/>
    <property type="match status" value="1"/>
</dbReference>
<evidence type="ECO:0000259" key="3">
    <source>
        <dbReference type="Pfam" id="PF08242"/>
    </source>
</evidence>
<feature type="domain" description="Glycosyltransferase 2-like" evidence="2">
    <location>
        <begin position="945"/>
        <end position="1056"/>
    </location>
</feature>
<dbReference type="GO" id="GO:0016757">
    <property type="term" value="F:glycosyltransferase activity"/>
    <property type="evidence" value="ECO:0007669"/>
    <property type="project" value="UniProtKB-KW"/>
</dbReference>
<dbReference type="Proteomes" id="UP001430544">
    <property type="component" value="Unassembled WGS sequence"/>
</dbReference>
<dbReference type="Pfam" id="PF08242">
    <property type="entry name" value="Methyltransf_12"/>
    <property type="match status" value="1"/>
</dbReference>
<keyword evidence="4" id="KW-0808">Transferase</keyword>
<keyword evidence="4" id="KW-0328">Glycosyltransferase</keyword>
<reference evidence="4" key="1">
    <citation type="submission" date="2021-11" db="EMBL/GenBank/DDBJ databases">
        <title>Genome resources and taxonomic validation of 89 Xanthomonas strains.</title>
        <authorList>
            <person name="Tambong J.T."/>
        </authorList>
    </citation>
    <scope>NUCLEOTIDE SEQUENCE</scope>
    <source>
        <strain evidence="4">Bv 5-4A</strain>
    </source>
</reference>
<evidence type="ECO:0000259" key="2">
    <source>
        <dbReference type="Pfam" id="PF00535"/>
    </source>
</evidence>
<keyword evidence="1" id="KW-0175">Coiled coil</keyword>
<dbReference type="EMBL" id="JAJIUN010000088">
    <property type="protein sequence ID" value="MCC8624186.1"/>
    <property type="molecule type" value="Genomic_DNA"/>
</dbReference>
<dbReference type="InterPro" id="IPR029044">
    <property type="entry name" value="Nucleotide-diphossugar_trans"/>
</dbReference>